<feature type="transmembrane region" description="Helical" evidence="1">
    <location>
        <begin position="876"/>
        <end position="896"/>
    </location>
</feature>
<dbReference type="SUPFAM" id="SSF82866">
    <property type="entry name" value="Multidrug efflux transporter AcrB transmembrane domain"/>
    <property type="match status" value="2"/>
</dbReference>
<keyword evidence="1" id="KW-0812">Transmembrane</keyword>
<evidence type="ECO:0000313" key="3">
    <source>
        <dbReference type="Proteomes" id="UP000476411"/>
    </source>
</evidence>
<evidence type="ECO:0000256" key="1">
    <source>
        <dbReference type="SAM" id="Phobius"/>
    </source>
</evidence>
<evidence type="ECO:0000313" key="2">
    <source>
        <dbReference type="EMBL" id="QHS62767.1"/>
    </source>
</evidence>
<dbReference type="InterPro" id="IPR027463">
    <property type="entry name" value="AcrB_DN_DC_subdom"/>
</dbReference>
<gene>
    <name evidence="2" type="ORF">GWR21_25255</name>
</gene>
<dbReference type="Gene3D" id="3.30.70.1440">
    <property type="entry name" value="Multidrug efflux transporter AcrB pore domain"/>
    <property type="match status" value="1"/>
</dbReference>
<accession>A0A6B9ZLH5</accession>
<name>A0A6B9ZLH5_9BACT</name>
<dbReference type="Gene3D" id="1.20.1640.10">
    <property type="entry name" value="Multidrug efflux transporter AcrB transmembrane domain"/>
    <property type="match status" value="2"/>
</dbReference>
<organism evidence="2 3">
    <name type="scientific">Chitinophaga agri</name>
    <dbReference type="NCBI Taxonomy" id="2703787"/>
    <lineage>
        <taxon>Bacteria</taxon>
        <taxon>Pseudomonadati</taxon>
        <taxon>Bacteroidota</taxon>
        <taxon>Chitinophagia</taxon>
        <taxon>Chitinophagales</taxon>
        <taxon>Chitinophagaceae</taxon>
        <taxon>Chitinophaga</taxon>
    </lineage>
</organism>
<feature type="transmembrane region" description="Helical" evidence="1">
    <location>
        <begin position="442"/>
        <end position="464"/>
    </location>
</feature>
<protein>
    <submittedName>
        <fullName evidence="2">Efflux RND transporter permease subunit</fullName>
    </submittedName>
</protein>
<dbReference type="GO" id="GO:0005886">
    <property type="term" value="C:plasma membrane"/>
    <property type="evidence" value="ECO:0007669"/>
    <property type="project" value="TreeGrafter"/>
</dbReference>
<feature type="transmembrane region" description="Helical" evidence="1">
    <location>
        <begin position="528"/>
        <end position="548"/>
    </location>
</feature>
<proteinExistence type="predicted"/>
<dbReference type="Gene3D" id="3.30.70.1320">
    <property type="entry name" value="Multidrug efflux transporter AcrB pore domain like"/>
    <property type="match status" value="1"/>
</dbReference>
<dbReference type="SUPFAM" id="SSF82714">
    <property type="entry name" value="Multidrug efflux transporter AcrB TolC docking domain, DN and DC subdomains"/>
    <property type="match status" value="2"/>
</dbReference>
<dbReference type="RefSeq" id="WP_162334488.1">
    <property type="nucleotide sequence ID" value="NZ_CP048113.1"/>
</dbReference>
<dbReference type="PANTHER" id="PTHR32063:SF0">
    <property type="entry name" value="SWARMING MOTILITY PROTEIN SWRC"/>
    <property type="match status" value="1"/>
</dbReference>
<reference evidence="2 3" key="1">
    <citation type="submission" date="2020-01" db="EMBL/GenBank/DDBJ databases">
        <title>Complete genome sequence of Chitinophaga sp. H33E-04 isolated from quinoa roots.</title>
        <authorList>
            <person name="Weon H.-Y."/>
            <person name="Lee S.A."/>
        </authorList>
    </citation>
    <scope>NUCLEOTIDE SEQUENCE [LARGE SCALE GENOMIC DNA]</scope>
    <source>
        <strain evidence="2 3">H33E-04</strain>
    </source>
</reference>
<feature type="transmembrane region" description="Helical" evidence="1">
    <location>
        <begin position="337"/>
        <end position="356"/>
    </location>
</feature>
<dbReference type="Proteomes" id="UP000476411">
    <property type="component" value="Chromosome"/>
</dbReference>
<dbReference type="PRINTS" id="PR00702">
    <property type="entry name" value="ACRIFLAVINRP"/>
</dbReference>
<dbReference type="SUPFAM" id="SSF82693">
    <property type="entry name" value="Multidrug efflux transporter AcrB pore domain, PN1, PN2, PC1 and PC2 subdomains"/>
    <property type="match status" value="1"/>
</dbReference>
<dbReference type="AlphaFoldDB" id="A0A6B9ZLH5"/>
<dbReference type="InterPro" id="IPR001036">
    <property type="entry name" value="Acrflvin-R"/>
</dbReference>
<dbReference type="Gene3D" id="3.30.70.1430">
    <property type="entry name" value="Multidrug efflux transporter AcrB pore domain"/>
    <property type="match status" value="2"/>
</dbReference>
<feature type="transmembrane region" description="Helical" evidence="1">
    <location>
        <begin position="949"/>
        <end position="968"/>
    </location>
</feature>
<feature type="transmembrane region" description="Helical" evidence="1">
    <location>
        <begin position="363"/>
        <end position="383"/>
    </location>
</feature>
<dbReference type="EMBL" id="CP048113">
    <property type="protein sequence ID" value="QHS62767.1"/>
    <property type="molecule type" value="Genomic_DNA"/>
</dbReference>
<feature type="transmembrane region" description="Helical" evidence="1">
    <location>
        <begin position="902"/>
        <end position="921"/>
    </location>
</feature>
<dbReference type="Pfam" id="PF00873">
    <property type="entry name" value="ACR_tran"/>
    <property type="match status" value="1"/>
</dbReference>
<dbReference type="PANTHER" id="PTHR32063">
    <property type="match status" value="1"/>
</dbReference>
<feature type="transmembrane region" description="Helical" evidence="1">
    <location>
        <begin position="980"/>
        <end position="1006"/>
    </location>
</feature>
<feature type="transmembrane region" description="Helical" evidence="1">
    <location>
        <begin position="850"/>
        <end position="869"/>
    </location>
</feature>
<dbReference type="GO" id="GO:0042910">
    <property type="term" value="F:xenobiotic transmembrane transporter activity"/>
    <property type="evidence" value="ECO:0007669"/>
    <property type="project" value="TreeGrafter"/>
</dbReference>
<feature type="transmembrane region" description="Helical" evidence="1">
    <location>
        <begin position="389"/>
        <end position="410"/>
    </location>
</feature>
<keyword evidence="1" id="KW-1133">Transmembrane helix</keyword>
<dbReference type="Gene3D" id="3.30.2090.10">
    <property type="entry name" value="Multidrug efflux transporter AcrB TolC docking domain, DN and DC subdomains"/>
    <property type="match status" value="2"/>
</dbReference>
<keyword evidence="3" id="KW-1185">Reference proteome</keyword>
<feature type="transmembrane region" description="Helical" evidence="1">
    <location>
        <begin position="470"/>
        <end position="492"/>
    </location>
</feature>
<keyword evidence="1" id="KW-0472">Membrane</keyword>
<dbReference type="KEGG" id="chih:GWR21_25255"/>
<sequence>MKALLGKPVSVLSVFISLLLLGLVASRHIPILPLPDVEIPEISVYLHNKQFSAVELEETMTGLLRGTLGQMADVNEVESETKDGAAVIHIKFRHGTGMHHAFIDVNEKIDLFMSRFPANTERPRVVRASLTDIPVLFINMQLKGQGNEQQDVGGLVRLGELATETIKKRLEQLHEVALVDVTGVEYPEVRIIPDTATMMAIGIRPEQFVAVLEQQHISMGSALVKDGIFQYVLSFSSAGLNTVEDIRNIKFSWRDRIYKMDDVAEVSIRQKEREGGYFIGNAAGINLAVFQHDKARIGDLKAVVNTAIEQFSKDYPQVAFTVTRDQTALLDASINNLMQDLVFGGILAYFILFFFIRNWRIPILIGVTIPSALIISLLLFYIIGLSINIISLSGLVLGLGLMIDNAIIVIDNIVQKCMDGMPFGKACLYGTAGMIRPMISSAFATVSVFIPLIFMGGISGALFYDEAIAITLGIAASLLIAVILLPTLFIMFERSILKGGLMEQRVREDGPLTKIYEAGIHWVFKHKLITMLLVLVVLGTGYGLLSILRQEQLPQIEQSDLIVNIDWNENITFDENVSRVQALIGGYLKTTTRIESYIGEQQFILSREKEQSPAACGIYLIGMRGAGLEKVKADIARQLQYRYPHAIFSVRAPASIFEQIFDESAYPLVAHLAAAENGVFPDPAMAGQILQDWRRRLGDQQVMPVPVTLNKELILDTEKLLLYHVTAESIYRQLKFMIADNSVFDIKNGNQFLPVTMGGNSGTLDDILRNATVMNEQGLRLPVREMVTIRNRVNFKMIDGGREGKYIKVPLSTSDPERTMALLADSVKDSGMQVTFAGAYFERQELIRNIGVVLLLSVLLLYFILAAQFESMLQPLIVLAELPISIAGAFIMLYVFKSSVNVMSLIGIIVICGIILNDSILKIDTINTLIRKQGMSVIDAIHLGGKMRLHAILMTSMTTTLSVVPFLFGNDLGNTLQRPLSLTVIGGMLFGTFVSLFFIPLIYWWCYRTKA</sequence>